<evidence type="ECO:0000259" key="12">
    <source>
        <dbReference type="PROSITE" id="PS50157"/>
    </source>
</evidence>
<dbReference type="GO" id="GO:0000785">
    <property type="term" value="C:chromatin"/>
    <property type="evidence" value="ECO:0007669"/>
    <property type="project" value="TreeGrafter"/>
</dbReference>
<feature type="region of interest" description="Disordered" evidence="11">
    <location>
        <begin position="564"/>
        <end position="640"/>
    </location>
</feature>
<feature type="domain" description="C2H2-type" evidence="12">
    <location>
        <begin position="681"/>
        <end position="708"/>
    </location>
</feature>
<evidence type="ECO:0000256" key="8">
    <source>
        <dbReference type="ARBA" id="ARBA00038089"/>
    </source>
</evidence>
<feature type="compositionally biased region" description="Polar residues" evidence="11">
    <location>
        <begin position="278"/>
        <end position="287"/>
    </location>
</feature>
<dbReference type="GO" id="GO:0000978">
    <property type="term" value="F:RNA polymerase II cis-regulatory region sequence-specific DNA binding"/>
    <property type="evidence" value="ECO:0007669"/>
    <property type="project" value="InterPro"/>
</dbReference>
<dbReference type="PANTHER" id="PTHR40626">
    <property type="entry name" value="MIP31509P"/>
    <property type="match status" value="1"/>
</dbReference>
<dbReference type="AlphaFoldDB" id="A0AAD5BAQ7"/>
<dbReference type="FunFam" id="3.30.160.60:FF:000100">
    <property type="entry name" value="Zinc finger 45-like"/>
    <property type="match status" value="1"/>
</dbReference>
<evidence type="ECO:0000256" key="5">
    <source>
        <dbReference type="ARBA" id="ARBA00022833"/>
    </source>
</evidence>
<comment type="subcellular location">
    <subcellularLocation>
        <location evidence="1">Nucleus</location>
    </subcellularLocation>
</comment>
<feature type="compositionally biased region" description="Low complexity" evidence="11">
    <location>
        <begin position="242"/>
        <end position="262"/>
    </location>
</feature>
<dbReference type="RefSeq" id="XP_051606745.1">
    <property type="nucleotide sequence ID" value="XM_051754385.1"/>
</dbReference>
<feature type="compositionally biased region" description="Basic and acidic residues" evidence="11">
    <location>
        <begin position="76"/>
        <end position="92"/>
    </location>
</feature>
<keyword evidence="2" id="KW-0479">Metal-binding</keyword>
<evidence type="ECO:0000256" key="6">
    <source>
        <dbReference type="ARBA" id="ARBA00023054"/>
    </source>
</evidence>
<feature type="region of interest" description="Disordered" evidence="11">
    <location>
        <begin position="431"/>
        <end position="500"/>
    </location>
</feature>
<protein>
    <recommendedName>
        <fullName evidence="9">pH-response transcription factor pacC/RIM101</fullName>
    </recommendedName>
</protein>
<evidence type="ECO:0000256" key="10">
    <source>
        <dbReference type="PROSITE-ProRule" id="PRU00042"/>
    </source>
</evidence>
<dbReference type="SMART" id="SM00355">
    <property type="entry name" value="ZnF_C2H2"/>
    <property type="match status" value="2"/>
</dbReference>
<organism evidence="13 14">
    <name type="scientific">Candida theae</name>
    <dbReference type="NCBI Taxonomy" id="1198502"/>
    <lineage>
        <taxon>Eukaryota</taxon>
        <taxon>Fungi</taxon>
        <taxon>Dikarya</taxon>
        <taxon>Ascomycota</taxon>
        <taxon>Saccharomycotina</taxon>
        <taxon>Pichiomycetes</taxon>
        <taxon>Debaryomycetaceae</taxon>
        <taxon>Candida/Lodderomyces clade</taxon>
        <taxon>Candida</taxon>
    </lineage>
</organism>
<reference evidence="13 14" key="1">
    <citation type="journal article" date="2022" name="DNA Res.">
        <title>Genome analysis of five recently described species of the CUG-Ser clade uncovers Candida theae as a new hybrid lineage with pathogenic potential in the Candida parapsilosis species complex.</title>
        <authorList>
            <person name="Mixao V."/>
            <person name="Del Olmo V."/>
            <person name="Hegedusova E."/>
            <person name="Saus E."/>
            <person name="Pryszcz L."/>
            <person name="Cillingova A."/>
            <person name="Nosek J."/>
            <person name="Gabaldon T."/>
        </authorList>
    </citation>
    <scope>NUCLEOTIDE SEQUENCE [LARGE SCALE GENOMIC DNA]</scope>
    <source>
        <strain evidence="13 14">CBS 12239</strain>
    </source>
</reference>
<proteinExistence type="inferred from homology"/>
<dbReference type="SUPFAM" id="SSF57667">
    <property type="entry name" value="beta-beta-alpha zinc fingers"/>
    <property type="match status" value="1"/>
</dbReference>
<dbReference type="EMBL" id="JAIHNG010000164">
    <property type="protein sequence ID" value="KAI5949235.1"/>
    <property type="molecule type" value="Genomic_DNA"/>
</dbReference>
<comment type="similarity">
    <text evidence="8">Belongs to the pacC/RIM101 family.</text>
</comment>
<comment type="caution">
    <text evidence="13">The sequence shown here is derived from an EMBL/GenBank/DDBJ whole genome shotgun (WGS) entry which is preliminary data.</text>
</comment>
<dbReference type="GeneID" id="76152877"/>
<keyword evidence="6" id="KW-0175">Coiled coil</keyword>
<dbReference type="PROSITE" id="PS00028">
    <property type="entry name" value="ZINC_FINGER_C2H2_1"/>
    <property type="match status" value="2"/>
</dbReference>
<dbReference type="InterPro" id="IPR036236">
    <property type="entry name" value="Znf_C2H2_sf"/>
</dbReference>
<feature type="region of interest" description="Disordered" evidence="11">
    <location>
        <begin position="175"/>
        <end position="194"/>
    </location>
</feature>
<dbReference type="PANTHER" id="PTHR40626:SF11">
    <property type="entry name" value="ZINC FINGER PROTEIN YPR022C"/>
    <property type="match status" value="1"/>
</dbReference>
<evidence type="ECO:0000256" key="11">
    <source>
        <dbReference type="SAM" id="MobiDB-lite"/>
    </source>
</evidence>
<feature type="compositionally biased region" description="Low complexity" evidence="11">
    <location>
        <begin position="40"/>
        <end position="65"/>
    </location>
</feature>
<evidence type="ECO:0000313" key="13">
    <source>
        <dbReference type="EMBL" id="KAI5949235.1"/>
    </source>
</evidence>
<sequence>MENYLLSSPTQLAQPFDDSTITFDLYDQTSQQFPQNHVLSLSSKQTQQQSQQQSQQPQQQLELQQPHQIVGSQHRGHQEYSHKDTHFREQQQPEHLSSALNFHSKTEYIDDGSMFDDEVVPVSTNLPENKFYITDDSGLGINIVDADSVSFGHSRDVSLDEAACVRGQNFSHNHNNSVMSLNQDPPSQNSAIPESISSNTIYSLGSIPSFESPLHQQQLQQHKGGYQQVTSQQTYYQQQPMYPQSQYQQQPQQQHHLVQQLPNQSHFASTPRRPGRNKSMSVSSYTTPLRNCSQSFSPVNLAATAFNKVTKTPANKIKGHSRSRSRVSLDATAAVLASKTNSASSYNSALNPFYTPSQGMNSLDDEENYGANNLTATPLLTPGSQKLKSSQSTFFSPFKSEDYDDQCLEDQENDALKQLKKAKSYSSLIKKNRKDHEMLHQMSKRPQVKSSSSSTLLLPNAMVPLPNSNREQHSQQETQPQQPQQLQQQQEYLHDQDDNEDVQAHSIDLLSAEFDNNGGTYPQFDKKITQNLNQSVSSFNQHRKVPSSGGFPSASIDLSANLAEEPPTQSDNKHELNTDTSSSATPTLLPPMATFPVESSKTKKAEAVTPKQPTRRSTRAKAKTQTKQDDTSKGSNSSFESIIEEDGTVTIAIPEDLNITRPKVRNNRSEKNDKVDPRKKHKCPICNSRFQRPEHVKRHLKSHSSEKPFQCEEPNCGKCFNRKDNLKAHLKKIHGLTNV</sequence>
<dbReference type="Proteomes" id="UP001204833">
    <property type="component" value="Unassembled WGS sequence"/>
</dbReference>
<keyword evidence="4 10" id="KW-0863">Zinc-finger</keyword>
<evidence type="ECO:0000256" key="3">
    <source>
        <dbReference type="ARBA" id="ARBA00022737"/>
    </source>
</evidence>
<evidence type="ECO:0000313" key="14">
    <source>
        <dbReference type="Proteomes" id="UP001204833"/>
    </source>
</evidence>
<dbReference type="InterPro" id="IPR013087">
    <property type="entry name" value="Znf_C2H2_type"/>
</dbReference>
<evidence type="ECO:0000256" key="2">
    <source>
        <dbReference type="ARBA" id="ARBA00022723"/>
    </source>
</evidence>
<accession>A0AAD5BAQ7</accession>
<feature type="compositionally biased region" description="Low complexity" evidence="11">
    <location>
        <begin position="475"/>
        <end position="491"/>
    </location>
</feature>
<dbReference type="Gene3D" id="3.30.160.60">
    <property type="entry name" value="Classic Zinc Finger"/>
    <property type="match status" value="2"/>
</dbReference>
<feature type="region of interest" description="Disordered" evidence="11">
    <location>
        <begin position="40"/>
        <end position="96"/>
    </location>
</feature>
<dbReference type="PROSITE" id="PS50157">
    <property type="entry name" value="ZINC_FINGER_C2H2_2"/>
    <property type="match status" value="2"/>
</dbReference>
<dbReference type="GO" id="GO:0008270">
    <property type="term" value="F:zinc ion binding"/>
    <property type="evidence" value="ECO:0007669"/>
    <property type="project" value="UniProtKB-KW"/>
</dbReference>
<name>A0AAD5BAQ7_9ASCO</name>
<dbReference type="GO" id="GO:0000981">
    <property type="term" value="F:DNA-binding transcription factor activity, RNA polymerase II-specific"/>
    <property type="evidence" value="ECO:0007669"/>
    <property type="project" value="InterPro"/>
</dbReference>
<evidence type="ECO:0000256" key="1">
    <source>
        <dbReference type="ARBA" id="ARBA00004123"/>
    </source>
</evidence>
<evidence type="ECO:0000256" key="4">
    <source>
        <dbReference type="ARBA" id="ARBA00022771"/>
    </source>
</evidence>
<dbReference type="InterPro" id="IPR051059">
    <property type="entry name" value="VerF-like"/>
</dbReference>
<feature type="region of interest" description="Disordered" evidence="11">
    <location>
        <begin position="242"/>
        <end position="287"/>
    </location>
</feature>
<keyword evidence="7" id="KW-0539">Nucleus</keyword>
<dbReference type="GO" id="GO:0005634">
    <property type="term" value="C:nucleus"/>
    <property type="evidence" value="ECO:0007669"/>
    <property type="project" value="UniProtKB-SubCell"/>
</dbReference>
<gene>
    <name evidence="13" type="ORF">KGF57_004833</name>
</gene>
<keyword evidence="14" id="KW-1185">Reference proteome</keyword>
<evidence type="ECO:0000256" key="9">
    <source>
        <dbReference type="ARBA" id="ARBA00039490"/>
    </source>
</evidence>
<feature type="domain" description="C2H2-type" evidence="12">
    <location>
        <begin position="709"/>
        <end position="734"/>
    </location>
</feature>
<keyword evidence="5" id="KW-0862">Zinc</keyword>
<evidence type="ECO:0000256" key="7">
    <source>
        <dbReference type="ARBA" id="ARBA00023242"/>
    </source>
</evidence>
<keyword evidence="3" id="KW-0677">Repeat</keyword>
<feature type="compositionally biased region" description="Basic residues" evidence="11">
    <location>
        <begin position="613"/>
        <end position="624"/>
    </location>
</feature>
<dbReference type="Pfam" id="PF00096">
    <property type="entry name" value="zf-C2H2"/>
    <property type="match status" value="1"/>
</dbReference>